<accession>G2Y6A1</accession>
<name>G2Y6A1_BOTF4</name>
<evidence type="ECO:0000313" key="3">
    <source>
        <dbReference type="Proteomes" id="UP000008177"/>
    </source>
</evidence>
<evidence type="ECO:0000313" key="2">
    <source>
        <dbReference type="EMBL" id="CCD48153.1"/>
    </source>
</evidence>
<organism evidence="2 3">
    <name type="scientific">Botryotinia fuckeliana (strain T4)</name>
    <name type="common">Noble rot fungus</name>
    <name type="synonym">Botrytis cinerea</name>
    <dbReference type="NCBI Taxonomy" id="999810"/>
    <lineage>
        <taxon>Eukaryota</taxon>
        <taxon>Fungi</taxon>
        <taxon>Dikarya</taxon>
        <taxon>Ascomycota</taxon>
        <taxon>Pezizomycotina</taxon>
        <taxon>Leotiomycetes</taxon>
        <taxon>Helotiales</taxon>
        <taxon>Sclerotiniaceae</taxon>
        <taxon>Botrytis</taxon>
    </lineage>
</organism>
<reference evidence="3" key="1">
    <citation type="journal article" date="2011" name="PLoS Genet.">
        <title>Genomic analysis of the necrotrophic fungal pathogens Sclerotinia sclerotiorum and Botrytis cinerea.</title>
        <authorList>
            <person name="Amselem J."/>
            <person name="Cuomo C.A."/>
            <person name="van Kan J.A."/>
            <person name="Viaud M."/>
            <person name="Benito E.P."/>
            <person name="Couloux A."/>
            <person name="Coutinho P.M."/>
            <person name="de Vries R.P."/>
            <person name="Dyer P.S."/>
            <person name="Fillinger S."/>
            <person name="Fournier E."/>
            <person name="Gout L."/>
            <person name="Hahn M."/>
            <person name="Kohn L."/>
            <person name="Lapalu N."/>
            <person name="Plummer K.M."/>
            <person name="Pradier J.M."/>
            <person name="Quevillon E."/>
            <person name="Sharon A."/>
            <person name="Simon A."/>
            <person name="ten Have A."/>
            <person name="Tudzynski B."/>
            <person name="Tudzynski P."/>
            <person name="Wincker P."/>
            <person name="Andrew M."/>
            <person name="Anthouard V."/>
            <person name="Beever R.E."/>
            <person name="Beffa R."/>
            <person name="Benoit I."/>
            <person name="Bouzid O."/>
            <person name="Brault B."/>
            <person name="Chen Z."/>
            <person name="Choquer M."/>
            <person name="Collemare J."/>
            <person name="Cotton P."/>
            <person name="Danchin E.G."/>
            <person name="Da Silva C."/>
            <person name="Gautier A."/>
            <person name="Giraud C."/>
            <person name="Giraud T."/>
            <person name="Gonzalez C."/>
            <person name="Grossetete S."/>
            <person name="Guldener U."/>
            <person name="Henrissat B."/>
            <person name="Howlett B.J."/>
            <person name="Kodira C."/>
            <person name="Kretschmer M."/>
            <person name="Lappartient A."/>
            <person name="Leroch M."/>
            <person name="Levis C."/>
            <person name="Mauceli E."/>
            <person name="Neuveglise C."/>
            <person name="Oeser B."/>
            <person name="Pearson M."/>
            <person name="Poulain J."/>
            <person name="Poussereau N."/>
            <person name="Quesneville H."/>
            <person name="Rascle C."/>
            <person name="Schumacher J."/>
            <person name="Segurens B."/>
            <person name="Sexton A."/>
            <person name="Silva E."/>
            <person name="Sirven C."/>
            <person name="Soanes D.M."/>
            <person name="Talbot N.J."/>
            <person name="Templeton M."/>
            <person name="Yandava C."/>
            <person name="Yarden O."/>
            <person name="Zeng Q."/>
            <person name="Rollins J.A."/>
            <person name="Lebrun M.H."/>
            <person name="Dickman M."/>
        </authorList>
    </citation>
    <scope>NUCLEOTIDE SEQUENCE [LARGE SCALE GENOMIC DNA]</scope>
    <source>
        <strain evidence="3">T4</strain>
    </source>
</reference>
<dbReference type="AlphaFoldDB" id="G2Y6A1"/>
<dbReference type="HOGENOM" id="CLU_137471_0_0_1"/>
<feature type="region of interest" description="Disordered" evidence="1">
    <location>
        <begin position="135"/>
        <end position="164"/>
    </location>
</feature>
<sequence>MENGPMLIWKIMDVGNRVRKWQTLPLLRIQQSKMHFHISFLIAALPLISGAPTNTQRRQLDTLLGLGTSSSPLASASDLSGLGSLLGGSTGTDTTSGLGSLESGLSSLGSLGSGTGTSSGLASLESEISSLMGGTGTLTGASASSSEDGLSSLLSGLARKEKKV</sequence>
<dbReference type="EMBL" id="FQ790291">
    <property type="protein sequence ID" value="CCD48153.1"/>
    <property type="molecule type" value="Genomic_DNA"/>
</dbReference>
<dbReference type="Proteomes" id="UP000008177">
    <property type="component" value="Unplaced contigs"/>
</dbReference>
<feature type="compositionally biased region" description="Low complexity" evidence="1">
    <location>
        <begin position="135"/>
        <end position="157"/>
    </location>
</feature>
<gene>
    <name evidence="2" type="ORF">BofuT4_P111660.1</name>
</gene>
<protein>
    <submittedName>
        <fullName evidence="2">Uncharacterized protein</fullName>
    </submittedName>
</protein>
<dbReference type="InParanoid" id="G2Y6A1"/>
<proteinExistence type="predicted"/>
<evidence type="ECO:0000256" key="1">
    <source>
        <dbReference type="SAM" id="MobiDB-lite"/>
    </source>
</evidence>